<sequence length="216" mass="23633">MKYLAILSVLASASTALPSVTPIPVRWPGTCTNWPQWLNTGPGGPDTTGSIMFVPANVDDDTINGLPLQQQQTPWQGSTRELLGVTFVASRHFAKAYFRCRDGIPSIGPSLSQNITISRDMRNAHLLVNAPASQTYEPEIYYLEGEDGKRLDGVYLGALNQTKWGFSYIEGKCGANGKAGWPWLEAKLLGLPVDETVPPTAGYDSEWEGFLKIIPY</sequence>
<proteinExistence type="predicted"/>
<dbReference type="EMBL" id="WVTA01000005">
    <property type="protein sequence ID" value="KAK3209724.1"/>
    <property type="molecule type" value="Genomic_DNA"/>
</dbReference>
<evidence type="ECO:0000256" key="1">
    <source>
        <dbReference type="SAM" id="SignalP"/>
    </source>
</evidence>
<feature type="signal peptide" evidence="1">
    <location>
        <begin position="1"/>
        <end position="16"/>
    </location>
</feature>
<organism evidence="2 3">
    <name type="scientific">Pseudopithomyces chartarum</name>
    <dbReference type="NCBI Taxonomy" id="1892770"/>
    <lineage>
        <taxon>Eukaryota</taxon>
        <taxon>Fungi</taxon>
        <taxon>Dikarya</taxon>
        <taxon>Ascomycota</taxon>
        <taxon>Pezizomycotina</taxon>
        <taxon>Dothideomycetes</taxon>
        <taxon>Pleosporomycetidae</taxon>
        <taxon>Pleosporales</taxon>
        <taxon>Massarineae</taxon>
        <taxon>Didymosphaeriaceae</taxon>
        <taxon>Pseudopithomyces</taxon>
    </lineage>
</organism>
<keyword evidence="3" id="KW-1185">Reference proteome</keyword>
<dbReference type="AlphaFoldDB" id="A0AAN6M279"/>
<reference evidence="2 3" key="1">
    <citation type="submission" date="2021-02" db="EMBL/GenBank/DDBJ databases">
        <title>Genome assembly of Pseudopithomyces chartarum.</title>
        <authorList>
            <person name="Jauregui R."/>
            <person name="Singh J."/>
            <person name="Voisey C."/>
        </authorList>
    </citation>
    <scope>NUCLEOTIDE SEQUENCE [LARGE SCALE GENOMIC DNA]</scope>
    <source>
        <strain evidence="2 3">AGR01</strain>
    </source>
</reference>
<name>A0AAN6M279_9PLEO</name>
<comment type="caution">
    <text evidence="2">The sequence shown here is derived from an EMBL/GenBank/DDBJ whole genome shotgun (WGS) entry which is preliminary data.</text>
</comment>
<keyword evidence="1" id="KW-0732">Signal</keyword>
<protein>
    <submittedName>
        <fullName evidence="2">Uncharacterized protein</fullName>
    </submittedName>
</protein>
<feature type="chain" id="PRO_5042994373" evidence="1">
    <location>
        <begin position="17"/>
        <end position="216"/>
    </location>
</feature>
<evidence type="ECO:0000313" key="2">
    <source>
        <dbReference type="EMBL" id="KAK3209724.1"/>
    </source>
</evidence>
<dbReference type="Proteomes" id="UP001280581">
    <property type="component" value="Unassembled WGS sequence"/>
</dbReference>
<evidence type="ECO:0000313" key="3">
    <source>
        <dbReference type="Proteomes" id="UP001280581"/>
    </source>
</evidence>
<gene>
    <name evidence="2" type="ORF">GRF29_44g443167</name>
</gene>
<accession>A0AAN6M279</accession>